<evidence type="ECO:0000256" key="1">
    <source>
        <dbReference type="SAM" id="Phobius"/>
    </source>
</evidence>
<feature type="transmembrane region" description="Helical" evidence="1">
    <location>
        <begin position="29"/>
        <end position="47"/>
    </location>
</feature>
<sequence>MAWNRATNNVKAELDLFDGRVDGYLPSKLFVITAIIILRPISWLIGCR</sequence>
<keyword evidence="3" id="KW-1185">Reference proteome</keyword>
<dbReference type="EMBL" id="CP026512">
    <property type="protein sequence ID" value="QAX81654.1"/>
    <property type="molecule type" value="Genomic_DNA"/>
</dbReference>
<keyword evidence="1" id="KW-0812">Transmembrane</keyword>
<accession>A0ABX5R7N1</accession>
<keyword evidence="1" id="KW-1133">Transmembrane helix</keyword>
<keyword evidence="1" id="KW-0472">Membrane</keyword>
<protein>
    <submittedName>
        <fullName evidence="2">Uncharacterized protein</fullName>
    </submittedName>
</protein>
<proteinExistence type="predicted"/>
<reference evidence="2 3" key="1">
    <citation type="journal article" date="2018" name="Genome Biol. Evol.">
        <title>Partnering With a Pest: Genomes of Hemlock Woolly Adelgid Symbionts Reveal Atypical Nutritional Provisioning Patterns in Dual-Obligate Bacteria.</title>
        <authorList>
            <person name="Weglarz K.M."/>
            <person name="Havill N.P."/>
            <person name="Burke G.R."/>
            <person name="von Dohlen C.D."/>
        </authorList>
    </citation>
    <scope>NUCLEOTIDE SEQUENCE [LARGE SCALE GENOMIC DNA]</scope>
    <source>
        <strain evidence="2 3">HWA_ENA</strain>
    </source>
</reference>
<evidence type="ECO:0000313" key="2">
    <source>
        <dbReference type="EMBL" id="QAX81654.1"/>
    </source>
</evidence>
<name>A0ABX5R7N1_9PSED</name>
<gene>
    <name evidence="2" type="ORF">C3B55_00299</name>
</gene>
<organism evidence="2 3">
    <name type="scientific">Candidatus Pseudomonas adelgestsugas</name>
    <dbReference type="NCBI Taxonomy" id="1302376"/>
    <lineage>
        <taxon>Bacteria</taxon>
        <taxon>Pseudomonadati</taxon>
        <taxon>Pseudomonadota</taxon>
        <taxon>Gammaproteobacteria</taxon>
        <taxon>Pseudomonadales</taxon>
        <taxon>Pseudomonadaceae</taxon>
        <taxon>Pseudomonas</taxon>
    </lineage>
</organism>
<evidence type="ECO:0000313" key="3">
    <source>
        <dbReference type="Proteomes" id="UP000288953"/>
    </source>
</evidence>
<dbReference type="Proteomes" id="UP000288953">
    <property type="component" value="Chromosome"/>
</dbReference>